<accession>A0A7X6A4Z6</accession>
<dbReference type="Pfam" id="PF13377">
    <property type="entry name" value="Peripla_BP_3"/>
    <property type="match status" value="1"/>
</dbReference>
<reference evidence="6 7" key="1">
    <citation type="submission" date="2020-03" db="EMBL/GenBank/DDBJ databases">
        <title>Sequencing the genomes of 1000 actinobacteria strains.</title>
        <authorList>
            <person name="Klenk H.-P."/>
        </authorList>
    </citation>
    <scope>NUCLEOTIDE SEQUENCE [LARGE SCALE GENOMIC DNA]</scope>
    <source>
        <strain evidence="6 7">DSM 45490</strain>
    </source>
</reference>
<dbReference type="SMART" id="SM00354">
    <property type="entry name" value="HTH_LACI"/>
    <property type="match status" value="1"/>
</dbReference>
<proteinExistence type="predicted"/>
<dbReference type="GO" id="GO:0003700">
    <property type="term" value="F:DNA-binding transcription factor activity"/>
    <property type="evidence" value="ECO:0007669"/>
    <property type="project" value="TreeGrafter"/>
</dbReference>
<dbReference type="RefSeq" id="WP_167216908.1">
    <property type="nucleotide sequence ID" value="NZ_JAASRO010000001.1"/>
</dbReference>
<evidence type="ECO:0000256" key="2">
    <source>
        <dbReference type="ARBA" id="ARBA00023125"/>
    </source>
</evidence>
<evidence type="ECO:0000256" key="4">
    <source>
        <dbReference type="SAM" id="MobiDB-lite"/>
    </source>
</evidence>
<evidence type="ECO:0000313" key="7">
    <source>
        <dbReference type="Proteomes" id="UP000555407"/>
    </source>
</evidence>
<gene>
    <name evidence="6" type="ORF">BJY22_007733</name>
</gene>
<evidence type="ECO:0000256" key="1">
    <source>
        <dbReference type="ARBA" id="ARBA00023015"/>
    </source>
</evidence>
<evidence type="ECO:0000259" key="5">
    <source>
        <dbReference type="PROSITE" id="PS50932"/>
    </source>
</evidence>
<dbReference type="SUPFAM" id="SSF53822">
    <property type="entry name" value="Periplasmic binding protein-like I"/>
    <property type="match status" value="1"/>
</dbReference>
<evidence type="ECO:0000313" key="6">
    <source>
        <dbReference type="EMBL" id="NIK62016.1"/>
    </source>
</evidence>
<keyword evidence="1" id="KW-0805">Transcription regulation</keyword>
<dbReference type="EMBL" id="JAASRO010000001">
    <property type="protein sequence ID" value="NIK62016.1"/>
    <property type="molecule type" value="Genomic_DNA"/>
</dbReference>
<dbReference type="AlphaFoldDB" id="A0A7X6A4Z6"/>
<dbReference type="InterPro" id="IPR000843">
    <property type="entry name" value="HTH_LacI"/>
</dbReference>
<dbReference type="CDD" id="cd01392">
    <property type="entry name" value="HTH_LacI"/>
    <property type="match status" value="1"/>
</dbReference>
<feature type="region of interest" description="Disordered" evidence="4">
    <location>
        <begin position="334"/>
        <end position="367"/>
    </location>
</feature>
<dbReference type="InterPro" id="IPR010982">
    <property type="entry name" value="Lambda_DNA-bd_dom_sf"/>
</dbReference>
<dbReference type="GO" id="GO:0000976">
    <property type="term" value="F:transcription cis-regulatory region binding"/>
    <property type="evidence" value="ECO:0007669"/>
    <property type="project" value="TreeGrafter"/>
</dbReference>
<dbReference type="Pfam" id="PF00356">
    <property type="entry name" value="LacI"/>
    <property type="match status" value="1"/>
</dbReference>
<protein>
    <submittedName>
        <fullName evidence="6">LacI family transcriptional regulator</fullName>
    </submittedName>
</protein>
<dbReference type="PROSITE" id="PS00356">
    <property type="entry name" value="HTH_LACI_1"/>
    <property type="match status" value="1"/>
</dbReference>
<feature type="domain" description="HTH lacI-type" evidence="5">
    <location>
        <begin position="9"/>
        <end position="64"/>
    </location>
</feature>
<dbReference type="Proteomes" id="UP000555407">
    <property type="component" value="Unassembled WGS sequence"/>
</dbReference>
<keyword evidence="3" id="KW-0804">Transcription</keyword>
<dbReference type="Gene3D" id="3.40.50.2300">
    <property type="match status" value="2"/>
</dbReference>
<evidence type="ECO:0000256" key="3">
    <source>
        <dbReference type="ARBA" id="ARBA00023163"/>
    </source>
</evidence>
<feature type="compositionally biased region" description="Basic residues" evidence="4">
    <location>
        <begin position="357"/>
        <end position="367"/>
    </location>
</feature>
<dbReference type="PANTHER" id="PTHR30146">
    <property type="entry name" value="LACI-RELATED TRANSCRIPTIONAL REPRESSOR"/>
    <property type="match status" value="1"/>
</dbReference>
<keyword evidence="2" id="KW-0238">DNA-binding</keyword>
<dbReference type="InterPro" id="IPR028082">
    <property type="entry name" value="Peripla_BP_I"/>
</dbReference>
<dbReference type="InterPro" id="IPR046335">
    <property type="entry name" value="LacI/GalR-like_sensor"/>
</dbReference>
<keyword evidence="7" id="KW-1185">Reference proteome</keyword>
<name>A0A7X6A4Z6_9ACTN</name>
<dbReference type="PROSITE" id="PS50932">
    <property type="entry name" value="HTH_LACI_2"/>
    <property type="match status" value="1"/>
</dbReference>
<dbReference type="Gene3D" id="1.10.260.40">
    <property type="entry name" value="lambda repressor-like DNA-binding domains"/>
    <property type="match status" value="1"/>
</dbReference>
<dbReference type="PANTHER" id="PTHR30146:SF109">
    <property type="entry name" value="HTH-TYPE TRANSCRIPTIONAL REGULATOR GALS"/>
    <property type="match status" value="1"/>
</dbReference>
<organism evidence="6 7">
    <name type="scientific">Kribbella shirazensis</name>
    <dbReference type="NCBI Taxonomy" id="1105143"/>
    <lineage>
        <taxon>Bacteria</taxon>
        <taxon>Bacillati</taxon>
        <taxon>Actinomycetota</taxon>
        <taxon>Actinomycetes</taxon>
        <taxon>Propionibacteriales</taxon>
        <taxon>Kribbellaceae</taxon>
        <taxon>Kribbella</taxon>
    </lineage>
</organism>
<dbReference type="CDD" id="cd06267">
    <property type="entry name" value="PBP1_LacI_sugar_binding-like"/>
    <property type="match status" value="1"/>
</dbReference>
<comment type="caution">
    <text evidence="6">The sequence shown here is derived from an EMBL/GenBank/DDBJ whole genome shotgun (WGS) entry which is preliminary data.</text>
</comment>
<dbReference type="SUPFAM" id="SSF47413">
    <property type="entry name" value="lambda repressor-like DNA-binding domains"/>
    <property type="match status" value="1"/>
</dbReference>
<sequence>MPNESKVTTRLADVAREAGVSPSTASRVLNGSARQVADEYRERVLAAAERVGYTTNLAAQATARGRYPAIALVVGDIRDQFFARIAFGAVREAARRGYVLNLLSTEGDTDRERGLVHDLRRQRPEALVLVRKRDTTPMAGSKLMQELMGFERESGRVVIVGEPSEPVLAIRPPDFDGAKDLATAMLGLGYRDFAVFLSDPKVPSARDRLDGFRAGLSAGGVALPDSRVYPTEQSFLGGASSAAEYLADGRDTELIFCTEDEVALGAIHHLRSEGYDVPGELAFAGYGRRRQNPFGEDDWLTTVRSPLEEMGAAAVDAALGPAYGSVPASVAEVHIGGSTPGRAADDGPEKPSGNASRKSRSARRARA</sequence>